<dbReference type="AlphaFoldDB" id="A0A2P7SIW5"/>
<name>A0A2P7SIW5_9HYPH</name>
<evidence type="ECO:0000313" key="2">
    <source>
        <dbReference type="Proteomes" id="UP000240653"/>
    </source>
</evidence>
<keyword evidence="2" id="KW-1185">Reference proteome</keyword>
<comment type="caution">
    <text evidence="1">The sequence shown here is derived from an EMBL/GenBank/DDBJ whole genome shotgun (WGS) entry which is preliminary data.</text>
</comment>
<dbReference type="OrthoDB" id="9808883at2"/>
<gene>
    <name evidence="1" type="ORF">C7I85_08675</name>
</gene>
<reference evidence="1 2" key="1">
    <citation type="submission" date="2018-03" db="EMBL/GenBank/DDBJ databases">
        <title>The draft genome of Mesorhizobium soli JCM 19897.</title>
        <authorList>
            <person name="Li L."/>
            <person name="Liu L."/>
            <person name="Liang L."/>
            <person name="Wang T."/>
            <person name="Zhang X."/>
        </authorList>
    </citation>
    <scope>NUCLEOTIDE SEQUENCE [LARGE SCALE GENOMIC DNA]</scope>
    <source>
        <strain evidence="1 2">JCM 19897</strain>
    </source>
</reference>
<accession>A0A2P7SIW5</accession>
<proteinExistence type="predicted"/>
<dbReference type="Proteomes" id="UP000240653">
    <property type="component" value="Unassembled WGS sequence"/>
</dbReference>
<protein>
    <submittedName>
        <fullName evidence="1">DUF1272 domain-containing protein</fullName>
    </submittedName>
</protein>
<organism evidence="1 2">
    <name type="scientific">Pseudaminobacter soli</name>
    <name type="common">ex Li et al. 2025</name>
    <dbReference type="NCBI Taxonomy" id="1295366"/>
    <lineage>
        <taxon>Bacteria</taxon>
        <taxon>Pseudomonadati</taxon>
        <taxon>Pseudomonadota</taxon>
        <taxon>Alphaproteobacteria</taxon>
        <taxon>Hyphomicrobiales</taxon>
        <taxon>Phyllobacteriaceae</taxon>
        <taxon>Pseudaminobacter</taxon>
    </lineage>
</organism>
<dbReference type="RefSeq" id="WP_106723614.1">
    <property type="nucleotide sequence ID" value="NZ_PXYL01000003.1"/>
</dbReference>
<dbReference type="Pfam" id="PF06906">
    <property type="entry name" value="DUF1272"/>
    <property type="match status" value="1"/>
</dbReference>
<dbReference type="InterPro" id="IPR010696">
    <property type="entry name" value="DUF1272"/>
</dbReference>
<dbReference type="EMBL" id="PXYL01000003">
    <property type="protein sequence ID" value="PSJ62442.1"/>
    <property type="molecule type" value="Genomic_DNA"/>
</dbReference>
<evidence type="ECO:0000313" key="1">
    <source>
        <dbReference type="EMBL" id="PSJ62442.1"/>
    </source>
</evidence>
<sequence length="83" mass="8745">MLELRPNCECCDKDLPPEATDAMICTFECTFCADCAEGLLGGTCPNCGGNFSPRPIRPAAMLAKYPASTRRVLKAEGCAGKAA</sequence>